<protein>
    <submittedName>
        <fullName evidence="1">Uncharacterized protein</fullName>
    </submittedName>
</protein>
<dbReference type="EMBL" id="MN740694">
    <property type="protein sequence ID" value="QHU08038.1"/>
    <property type="molecule type" value="Genomic_DNA"/>
</dbReference>
<proteinExistence type="predicted"/>
<dbReference type="SUPFAM" id="SSF51197">
    <property type="entry name" value="Clavaminate synthase-like"/>
    <property type="match status" value="1"/>
</dbReference>
<dbReference type="Gene3D" id="2.60.120.590">
    <property type="entry name" value="Alpha-ketoglutarate-dependent dioxygenase AlkB-like"/>
    <property type="match status" value="1"/>
</dbReference>
<accession>A0A6C0JVV6</accession>
<name>A0A6C0JVV6_9ZZZZ</name>
<sequence>MQENILIRGNHVLVLLDDENQNDQIEYLKTNFWGDVRNDNLSSYKYIYLAGDVSKYNKNDTDATVFVILELSNNYTDTPFTVVTLGEVPLNMHGIGVYFRKFFCIDSIFNQVKQSHTFQNLTESNKTGNALRKGIYLTEVTPDHQFHLLRCSTNLTGPTENFRPVDTLIVDKVNSIVDMFFESQVTLNHVLAQIYENGPVKKAAIKSHSDKTKDMPRNGIMAFCTFYDGVGKGISDGFDLSYKGTSVLTRLHWKNKTTGETFDVPLYPNSLYMVPLSTNRLWIHEIRASILPPEYLPTRLGYVIRCSNTKAVWRDGQTFIGQTNEIPSVPLVPMTEEIIQQVRNLYYLENTTTDIITYPFINSSMNSGDYKCPIV</sequence>
<reference evidence="1" key="1">
    <citation type="journal article" date="2020" name="Nature">
        <title>Giant virus diversity and host interactions through global metagenomics.</title>
        <authorList>
            <person name="Schulz F."/>
            <person name="Roux S."/>
            <person name="Paez-Espino D."/>
            <person name="Jungbluth S."/>
            <person name="Walsh D.A."/>
            <person name="Denef V.J."/>
            <person name="McMahon K.D."/>
            <person name="Konstantinidis K.T."/>
            <person name="Eloe-Fadrosh E.A."/>
            <person name="Kyrpides N.C."/>
            <person name="Woyke T."/>
        </authorList>
    </citation>
    <scope>NUCLEOTIDE SEQUENCE</scope>
    <source>
        <strain evidence="1">GVMAG-S-1062768-28</strain>
    </source>
</reference>
<dbReference type="InterPro" id="IPR037151">
    <property type="entry name" value="AlkB-like_sf"/>
</dbReference>
<evidence type="ECO:0000313" key="1">
    <source>
        <dbReference type="EMBL" id="QHU08038.1"/>
    </source>
</evidence>
<dbReference type="AlphaFoldDB" id="A0A6C0JVV6"/>
<organism evidence="1">
    <name type="scientific">viral metagenome</name>
    <dbReference type="NCBI Taxonomy" id="1070528"/>
    <lineage>
        <taxon>unclassified sequences</taxon>
        <taxon>metagenomes</taxon>
        <taxon>organismal metagenomes</taxon>
    </lineage>
</organism>